<name>A0ACB9SZC5_HOLOL</name>
<dbReference type="Proteomes" id="UP001056778">
    <property type="component" value="Chromosome 6"/>
</dbReference>
<proteinExistence type="predicted"/>
<reference evidence="1" key="1">
    <citation type="submission" date="2022-04" db="EMBL/GenBank/DDBJ databases">
        <title>Chromosome-scale genome assembly of Holotrichia oblita Faldermann.</title>
        <authorList>
            <person name="Rongchong L."/>
        </authorList>
    </citation>
    <scope>NUCLEOTIDE SEQUENCE</scope>
    <source>
        <strain evidence="1">81SQS9</strain>
    </source>
</reference>
<accession>A0ACB9SZC5</accession>
<keyword evidence="2" id="KW-1185">Reference proteome</keyword>
<evidence type="ECO:0000313" key="1">
    <source>
        <dbReference type="EMBL" id="KAI4459804.1"/>
    </source>
</evidence>
<gene>
    <name evidence="1" type="ORF">MML48_6g00001985</name>
</gene>
<protein>
    <submittedName>
        <fullName evidence="1">Abc transporter g family member 28</fullName>
    </submittedName>
</protein>
<sequence>MLRGKQIYEYMLNTFGDQCPSYATLKNWITSLKRGKKIILKSISGNFRSGHLTGILGSSGAGKTTLLNVLAGDTQTNISGKIHVNGRPRIMKNFCKTACYIRQEDLIQPFLTVKESISIVAELKLGQSFSAAEKECVTSGILSMIGLGASLNTSVENLSGGERKRLIIALELVNNPGIFFLDEPTTGLDDVSMRSCINLLKCLTLQGRNVICTLHQPSDSLLKLFDTVYFMSNGYCIYNGTVANLIPFLSTAKFPCPKNYNPADYIIEIVHDQQSNAIELKNIIDNGSSTTYSQNSGEDSNHLLKRESSNTRPPTTRVKGPAPHTAFSGSKQLLKMASSSSTQSNKRKHERLALVQNMKILSKVESGVPFTDMANHFHIGRLTVYDIQKNRNKIENCVTEAESGIGKRQTMRTATIPNGLTREDVEGWFEEYTEIYELHLTDDELLNKSVEPENSLNKEVVLRVDCTVKSEDTLDGVDRGACIGSAVAVPLVLLTVYGIGHGDSLGAFIELLMFMSYVRHAFIGLATAIYKDQGRFQCDEVFCFFGDSEFLLGKMGMAENKFITEAAILFVFFVIHQVLLYIFLKIRVSSSRKLFRNWELMEL</sequence>
<evidence type="ECO:0000313" key="2">
    <source>
        <dbReference type="Proteomes" id="UP001056778"/>
    </source>
</evidence>
<comment type="caution">
    <text evidence="1">The sequence shown here is derived from an EMBL/GenBank/DDBJ whole genome shotgun (WGS) entry which is preliminary data.</text>
</comment>
<organism evidence="1 2">
    <name type="scientific">Holotrichia oblita</name>
    <name type="common">Chafer beetle</name>
    <dbReference type="NCBI Taxonomy" id="644536"/>
    <lineage>
        <taxon>Eukaryota</taxon>
        <taxon>Metazoa</taxon>
        <taxon>Ecdysozoa</taxon>
        <taxon>Arthropoda</taxon>
        <taxon>Hexapoda</taxon>
        <taxon>Insecta</taxon>
        <taxon>Pterygota</taxon>
        <taxon>Neoptera</taxon>
        <taxon>Endopterygota</taxon>
        <taxon>Coleoptera</taxon>
        <taxon>Polyphaga</taxon>
        <taxon>Scarabaeiformia</taxon>
        <taxon>Scarabaeidae</taxon>
        <taxon>Melolonthinae</taxon>
        <taxon>Holotrichia</taxon>
    </lineage>
</organism>
<dbReference type="EMBL" id="CM043020">
    <property type="protein sequence ID" value="KAI4459804.1"/>
    <property type="molecule type" value="Genomic_DNA"/>
</dbReference>